<evidence type="ECO:0000313" key="2">
    <source>
        <dbReference type="EnsemblMetazoa" id="GPAI013192-PA"/>
    </source>
</evidence>
<dbReference type="GO" id="GO:0051959">
    <property type="term" value="F:dynein light intermediate chain binding"/>
    <property type="evidence" value="ECO:0007669"/>
    <property type="project" value="InterPro"/>
</dbReference>
<proteinExistence type="predicted"/>
<dbReference type="InterPro" id="IPR026983">
    <property type="entry name" value="DHC"/>
</dbReference>
<dbReference type="STRING" id="7398.A0A1A9ZFQ6"/>
<dbReference type="GO" id="GO:0045505">
    <property type="term" value="F:dynein intermediate chain binding"/>
    <property type="evidence" value="ECO:0007669"/>
    <property type="project" value="InterPro"/>
</dbReference>
<dbReference type="GO" id="GO:0030286">
    <property type="term" value="C:dynein complex"/>
    <property type="evidence" value="ECO:0007669"/>
    <property type="project" value="InterPro"/>
</dbReference>
<dbReference type="Gene3D" id="1.20.1270.280">
    <property type="match status" value="1"/>
</dbReference>
<dbReference type="EnsemblMetazoa" id="GPAI013192-RA">
    <property type="protein sequence ID" value="GPAI013192-PA"/>
    <property type="gene ID" value="GPAI013192"/>
</dbReference>
<protein>
    <submittedName>
        <fullName evidence="2">Dynein_C domain-containing protein</fullName>
    </submittedName>
</protein>
<feature type="domain" description="Dynein heavy chain C-terminal" evidence="1">
    <location>
        <begin position="5"/>
        <end position="73"/>
    </location>
</feature>
<dbReference type="PANTHER" id="PTHR22878:SF63">
    <property type="entry name" value="DYNEIN AXONEMAL HEAVY CHAIN 10"/>
    <property type="match status" value="1"/>
</dbReference>
<keyword evidence="3" id="KW-1185">Reference proteome</keyword>
<evidence type="ECO:0000259" key="1">
    <source>
        <dbReference type="Pfam" id="PF18199"/>
    </source>
</evidence>
<dbReference type="InterPro" id="IPR041228">
    <property type="entry name" value="Dynein_C"/>
</dbReference>
<organism evidence="2 3">
    <name type="scientific">Glossina pallidipes</name>
    <name type="common">Tsetse fly</name>
    <dbReference type="NCBI Taxonomy" id="7398"/>
    <lineage>
        <taxon>Eukaryota</taxon>
        <taxon>Metazoa</taxon>
        <taxon>Ecdysozoa</taxon>
        <taxon>Arthropoda</taxon>
        <taxon>Hexapoda</taxon>
        <taxon>Insecta</taxon>
        <taxon>Pterygota</taxon>
        <taxon>Neoptera</taxon>
        <taxon>Endopterygota</taxon>
        <taxon>Diptera</taxon>
        <taxon>Brachycera</taxon>
        <taxon>Muscomorpha</taxon>
        <taxon>Hippoboscoidea</taxon>
        <taxon>Glossinidae</taxon>
        <taxon>Glossina</taxon>
    </lineage>
</organism>
<evidence type="ECO:0000313" key="3">
    <source>
        <dbReference type="Proteomes" id="UP000092445"/>
    </source>
</evidence>
<name>A0A1A9ZFQ6_GLOPL</name>
<accession>A0A1A9ZFQ6</accession>
<dbReference type="AlphaFoldDB" id="A0A1A9ZFQ6"/>
<sequence length="74" mass="8412">MESEASGGISRDDFIDNVAAGILEKLPVAFETWRIKKQLQMSLTPTGVVLLQELDRFNLLVIRIKKTLELLRKN</sequence>
<reference evidence="2" key="2">
    <citation type="submission" date="2020-05" db="UniProtKB">
        <authorList>
            <consortium name="EnsemblMetazoa"/>
        </authorList>
    </citation>
    <scope>IDENTIFICATION</scope>
    <source>
        <strain evidence="2">IAEA</strain>
    </source>
</reference>
<dbReference type="GO" id="GO:0007018">
    <property type="term" value="P:microtubule-based movement"/>
    <property type="evidence" value="ECO:0007669"/>
    <property type="project" value="InterPro"/>
</dbReference>
<dbReference type="Pfam" id="PF18199">
    <property type="entry name" value="Dynein_C"/>
    <property type="match status" value="1"/>
</dbReference>
<dbReference type="VEuPathDB" id="VectorBase:GPAI013192"/>
<dbReference type="Proteomes" id="UP000092445">
    <property type="component" value="Unassembled WGS sequence"/>
</dbReference>
<dbReference type="PANTHER" id="PTHR22878">
    <property type="entry name" value="DYNEIN HEAVY CHAIN 6, AXONEMAL-LIKE-RELATED"/>
    <property type="match status" value="1"/>
</dbReference>
<reference evidence="3" key="1">
    <citation type="submission" date="2014-03" db="EMBL/GenBank/DDBJ databases">
        <authorList>
            <person name="Aksoy S."/>
            <person name="Warren W."/>
            <person name="Wilson R.K."/>
        </authorList>
    </citation>
    <scope>NUCLEOTIDE SEQUENCE [LARGE SCALE GENOMIC DNA]</scope>
    <source>
        <strain evidence="3">IAEA</strain>
    </source>
</reference>